<dbReference type="RefSeq" id="WP_215603500.1">
    <property type="nucleotide sequence ID" value="NZ_CP076136.1"/>
</dbReference>
<evidence type="ECO:0000313" key="3">
    <source>
        <dbReference type="Proteomes" id="UP000676951"/>
    </source>
</evidence>
<evidence type="ECO:0000313" key="2">
    <source>
        <dbReference type="EMBL" id="QWG22735.1"/>
    </source>
</evidence>
<keyword evidence="2" id="KW-0808">Transferase</keyword>
<keyword evidence="2" id="KW-0012">Acyltransferase</keyword>
<keyword evidence="3" id="KW-1185">Reference proteome</keyword>
<evidence type="ECO:0000259" key="1">
    <source>
        <dbReference type="Pfam" id="PF13480"/>
    </source>
</evidence>
<dbReference type="EMBL" id="CP076136">
    <property type="protein sequence ID" value="QWG22735.1"/>
    <property type="molecule type" value="Genomic_DNA"/>
</dbReference>
<feature type="domain" description="BioF2-like acetyltransferase" evidence="1">
    <location>
        <begin position="192"/>
        <end position="338"/>
    </location>
</feature>
<name>A0A975NXD1_9BRAD</name>
<dbReference type="EC" id="2.3.1.-" evidence="2"/>
<dbReference type="AlphaFoldDB" id="A0A975NXD1"/>
<protein>
    <submittedName>
        <fullName evidence="2">GNAT family N-acetyltransferase</fullName>
        <ecNumber evidence="2">2.3.1.-</ecNumber>
    </submittedName>
</protein>
<reference evidence="2 3" key="1">
    <citation type="submission" date="2021-06" db="EMBL/GenBank/DDBJ databases">
        <title>Bradyrhizobium sp. S2-11-4 Genome sequencing.</title>
        <authorList>
            <person name="Jin L."/>
        </authorList>
    </citation>
    <scope>NUCLEOTIDE SEQUENCE [LARGE SCALE GENOMIC DNA]</scope>
    <source>
        <strain evidence="2 3">S2-11-4</strain>
    </source>
</reference>
<dbReference type="InterPro" id="IPR038740">
    <property type="entry name" value="BioF2-like_GNAT_dom"/>
</dbReference>
<dbReference type="Gene3D" id="3.40.630.30">
    <property type="match status" value="1"/>
</dbReference>
<gene>
    <name evidence="2" type="ORF">KMZ93_22705</name>
</gene>
<organism evidence="2 3">
    <name type="scientific">Bradyrhizobium sediminis</name>
    <dbReference type="NCBI Taxonomy" id="2840469"/>
    <lineage>
        <taxon>Bacteria</taxon>
        <taxon>Pseudomonadati</taxon>
        <taxon>Pseudomonadota</taxon>
        <taxon>Alphaproteobacteria</taxon>
        <taxon>Hyphomicrobiales</taxon>
        <taxon>Nitrobacteraceae</taxon>
        <taxon>Bradyrhizobium</taxon>
    </lineage>
</organism>
<dbReference type="Proteomes" id="UP000676951">
    <property type="component" value="Chromosome"/>
</dbReference>
<dbReference type="InterPro" id="IPR016181">
    <property type="entry name" value="Acyl_CoA_acyltransferase"/>
</dbReference>
<dbReference type="SUPFAM" id="SSF55729">
    <property type="entry name" value="Acyl-CoA N-acyltransferases (Nat)"/>
    <property type="match status" value="1"/>
</dbReference>
<dbReference type="Pfam" id="PF13480">
    <property type="entry name" value="Acetyltransf_6"/>
    <property type="match status" value="1"/>
</dbReference>
<sequence>MTALAVEGSIPHVRAGSPDFRVELIHDWDEAAAKLEGVMAQGRATPFQNRHWLGAWYRCFASDESARPLIAVISDARTRDVAAILPLYLRTQRGLRIAEFAGSADYNAPILGPAATGSPTETAGWWRHLCRELSRLPGGCDLVRFRKMPVAMPGWVNPLALLAGVQPSVLTGHLVQVGDDYDAYRYSLEKTVRKELERSWRVFAKHDGAEFKRIQDIEGALHTFAALEAQQSARMHDLGQSYSLDDESSAAFHRALIVRGLADGYVVLTALTSGEEIVATLLGIRTGSHYVMVRISNAGNAWSNCSPGRLVIERTMAMLHADGVRTFDFSVGSYDYKRRFGVSDVALVDLTVALSWRGLPVIVRDKLKRWMRR</sequence>
<dbReference type="GO" id="GO:0016746">
    <property type="term" value="F:acyltransferase activity"/>
    <property type="evidence" value="ECO:0007669"/>
    <property type="project" value="UniProtKB-KW"/>
</dbReference>
<proteinExistence type="predicted"/>
<accession>A0A975NXD1</accession>